<dbReference type="PANTHER" id="PTHR47197:SF3">
    <property type="entry name" value="DIHYDRO-HEME D1 DEHYDROGENASE"/>
    <property type="match status" value="1"/>
</dbReference>
<dbReference type="Proteomes" id="UP001500653">
    <property type="component" value="Unassembled WGS sequence"/>
</dbReference>
<sequence>MVRRPMPADETDSGRGNPGEGTLVVVEKSGHAVAFHDVADGALLDRIELGEYPHEMVLDGARRFAYIGHYGVRMSGDVGTGGSSVFVVDLAARELVRTIDLSPFNRLHGIAIDERDRLYVLSEEKAVLLRIDEPATAGAPSAAVHTGGIKTHMVVTNREGSLAYVTGLLSHTVSRIDPHDATESPVTASPGRLPESCALSEDERWLYVGARQDKALVALDARTLKEKKRAAVPGDPLRVYVIPGQDTLLTTDIENRTVTRYDSELREERSIAFEGIPAGISFHPSAPAAFVTLLDIDTVAILDLETFETTGTVSTGPEPDVTALI</sequence>
<keyword evidence="3" id="KW-1185">Reference proteome</keyword>
<name>A0ABN1WHA5_9PSEU</name>
<evidence type="ECO:0000256" key="1">
    <source>
        <dbReference type="SAM" id="MobiDB-lite"/>
    </source>
</evidence>
<evidence type="ECO:0000313" key="3">
    <source>
        <dbReference type="Proteomes" id="UP001500653"/>
    </source>
</evidence>
<protein>
    <recommendedName>
        <fullName evidence="4">DNA-binding beta-propeller fold protein YncE</fullName>
    </recommendedName>
</protein>
<dbReference type="InterPro" id="IPR015943">
    <property type="entry name" value="WD40/YVTN_repeat-like_dom_sf"/>
</dbReference>
<gene>
    <name evidence="2" type="ORF">GCM10009676_38310</name>
</gene>
<evidence type="ECO:0008006" key="4">
    <source>
        <dbReference type="Google" id="ProtNLM"/>
    </source>
</evidence>
<proteinExistence type="predicted"/>
<dbReference type="InterPro" id="IPR051200">
    <property type="entry name" value="Host-pathogen_enzymatic-act"/>
</dbReference>
<dbReference type="EMBL" id="BAAALN010000016">
    <property type="protein sequence ID" value="GAA1248337.1"/>
    <property type="molecule type" value="Genomic_DNA"/>
</dbReference>
<dbReference type="SUPFAM" id="SSF51004">
    <property type="entry name" value="C-terminal (heme d1) domain of cytochrome cd1-nitrite reductase"/>
    <property type="match status" value="1"/>
</dbReference>
<accession>A0ABN1WHA5</accession>
<reference evidence="2 3" key="1">
    <citation type="journal article" date="2019" name="Int. J. Syst. Evol. Microbiol.">
        <title>The Global Catalogue of Microorganisms (GCM) 10K type strain sequencing project: providing services to taxonomists for standard genome sequencing and annotation.</title>
        <authorList>
            <consortium name="The Broad Institute Genomics Platform"/>
            <consortium name="The Broad Institute Genome Sequencing Center for Infectious Disease"/>
            <person name="Wu L."/>
            <person name="Ma J."/>
        </authorList>
    </citation>
    <scope>NUCLEOTIDE SEQUENCE [LARGE SCALE GENOMIC DNA]</scope>
    <source>
        <strain evidence="2 3">JCM 13023</strain>
    </source>
</reference>
<organism evidence="2 3">
    <name type="scientific">Prauserella halophila</name>
    <dbReference type="NCBI Taxonomy" id="185641"/>
    <lineage>
        <taxon>Bacteria</taxon>
        <taxon>Bacillati</taxon>
        <taxon>Actinomycetota</taxon>
        <taxon>Actinomycetes</taxon>
        <taxon>Pseudonocardiales</taxon>
        <taxon>Pseudonocardiaceae</taxon>
        <taxon>Prauserella</taxon>
    </lineage>
</organism>
<feature type="region of interest" description="Disordered" evidence="1">
    <location>
        <begin position="1"/>
        <end position="21"/>
    </location>
</feature>
<comment type="caution">
    <text evidence="2">The sequence shown here is derived from an EMBL/GenBank/DDBJ whole genome shotgun (WGS) entry which is preliminary data.</text>
</comment>
<dbReference type="InterPro" id="IPR011048">
    <property type="entry name" value="Haem_d1_sf"/>
</dbReference>
<dbReference type="Gene3D" id="2.130.10.10">
    <property type="entry name" value="YVTN repeat-like/Quinoprotein amine dehydrogenase"/>
    <property type="match status" value="2"/>
</dbReference>
<evidence type="ECO:0000313" key="2">
    <source>
        <dbReference type="EMBL" id="GAA1248337.1"/>
    </source>
</evidence>
<dbReference type="PANTHER" id="PTHR47197">
    <property type="entry name" value="PROTEIN NIRF"/>
    <property type="match status" value="1"/>
</dbReference>